<proteinExistence type="predicted"/>
<comment type="caution">
    <text evidence="1">The sequence shown here is derived from an EMBL/GenBank/DDBJ whole genome shotgun (WGS) entry which is preliminary data.</text>
</comment>
<name>A0ABR7NIZ1_9FIRM</name>
<gene>
    <name evidence="1" type="ORF">H8717_08195</name>
</gene>
<dbReference type="EMBL" id="JACRTB010000010">
    <property type="protein sequence ID" value="MBC8576383.1"/>
    <property type="molecule type" value="Genomic_DNA"/>
</dbReference>
<dbReference type="RefSeq" id="WP_262399910.1">
    <property type="nucleotide sequence ID" value="NZ_JACRTB010000010.1"/>
</dbReference>
<protein>
    <submittedName>
        <fullName evidence="1">Uncharacterized protein</fullName>
    </submittedName>
</protein>
<keyword evidence="2" id="KW-1185">Reference proteome</keyword>
<organism evidence="1 2">
    <name type="scientific">Yanshouia hominis</name>
    <dbReference type="NCBI Taxonomy" id="2763673"/>
    <lineage>
        <taxon>Bacteria</taxon>
        <taxon>Bacillati</taxon>
        <taxon>Bacillota</taxon>
        <taxon>Clostridia</taxon>
        <taxon>Eubacteriales</taxon>
        <taxon>Oscillospiraceae</taxon>
        <taxon>Yanshouia</taxon>
    </lineage>
</organism>
<reference evidence="1 2" key="1">
    <citation type="submission" date="2020-08" db="EMBL/GenBank/DDBJ databases">
        <title>Genome public.</title>
        <authorList>
            <person name="Liu C."/>
            <person name="Sun Q."/>
        </authorList>
    </citation>
    <scope>NUCLEOTIDE SEQUENCE [LARGE SCALE GENOMIC DNA]</scope>
    <source>
        <strain evidence="1 2">BX1</strain>
    </source>
</reference>
<dbReference type="Proteomes" id="UP000658131">
    <property type="component" value="Unassembled WGS sequence"/>
</dbReference>
<sequence>MCCENRFCIYWEEHKCLLGEVTLDLQGCCRECVYVDIGLDALAQERAREGFSGKGQ</sequence>
<accession>A0ABR7NIZ1</accession>
<evidence type="ECO:0000313" key="1">
    <source>
        <dbReference type="EMBL" id="MBC8576383.1"/>
    </source>
</evidence>
<evidence type="ECO:0000313" key="2">
    <source>
        <dbReference type="Proteomes" id="UP000658131"/>
    </source>
</evidence>